<dbReference type="InterPro" id="IPR011050">
    <property type="entry name" value="Pectin_lyase_fold/virulence"/>
</dbReference>
<evidence type="ECO:0000256" key="6">
    <source>
        <dbReference type="ARBA" id="ARBA00022801"/>
    </source>
</evidence>
<evidence type="ECO:0000256" key="7">
    <source>
        <dbReference type="ARBA" id="ARBA00023085"/>
    </source>
</evidence>
<accession>A0ABD3D8D4</accession>
<dbReference type="Gene3D" id="2.160.20.10">
    <property type="entry name" value="Single-stranded right-handed beta-helix, Pectin lyase-like"/>
    <property type="match status" value="1"/>
</dbReference>
<feature type="signal peptide" evidence="10">
    <location>
        <begin position="1"/>
        <end position="21"/>
    </location>
</feature>
<evidence type="ECO:0000313" key="13">
    <source>
        <dbReference type="Proteomes" id="UP001632038"/>
    </source>
</evidence>
<evidence type="ECO:0000256" key="8">
    <source>
        <dbReference type="ARBA" id="ARBA00047928"/>
    </source>
</evidence>
<dbReference type="EC" id="3.1.1.11" evidence="4 10"/>
<evidence type="ECO:0000256" key="1">
    <source>
        <dbReference type="ARBA" id="ARBA00004613"/>
    </source>
</evidence>
<proteinExistence type="inferred from homology"/>
<dbReference type="GO" id="GO:0030599">
    <property type="term" value="F:pectinesterase activity"/>
    <property type="evidence" value="ECO:0007669"/>
    <property type="project" value="UniProtKB-UniRule"/>
</dbReference>
<evidence type="ECO:0000259" key="11">
    <source>
        <dbReference type="Pfam" id="PF01095"/>
    </source>
</evidence>
<keyword evidence="13" id="KW-1185">Reference proteome</keyword>
<feature type="chain" id="PRO_5044532022" description="Pectinesterase" evidence="10">
    <location>
        <begin position="22"/>
        <end position="347"/>
    </location>
</feature>
<dbReference type="AlphaFoldDB" id="A0ABD3D8D4"/>
<dbReference type="GO" id="GO:0005576">
    <property type="term" value="C:extracellular region"/>
    <property type="evidence" value="ECO:0007669"/>
    <property type="project" value="UniProtKB-SubCell"/>
</dbReference>
<comment type="caution">
    <text evidence="12">The sequence shown here is derived from an EMBL/GenBank/DDBJ whole genome shotgun (WGS) entry which is preliminary data.</text>
</comment>
<comment type="similarity">
    <text evidence="3">Belongs to the pectinesterase family.</text>
</comment>
<keyword evidence="6 10" id="KW-0378">Hydrolase</keyword>
<keyword evidence="10" id="KW-0732">Signal</keyword>
<feature type="active site" evidence="9">
    <location>
        <position position="210"/>
    </location>
</feature>
<dbReference type="EMBL" id="JAVIJP010000025">
    <property type="protein sequence ID" value="KAL3637519.1"/>
    <property type="molecule type" value="Genomic_DNA"/>
</dbReference>
<dbReference type="GO" id="GO:0042545">
    <property type="term" value="P:cell wall modification"/>
    <property type="evidence" value="ECO:0007669"/>
    <property type="project" value="UniProtKB-UniRule"/>
</dbReference>
<dbReference type="SUPFAM" id="SSF51126">
    <property type="entry name" value="Pectin lyase-like"/>
    <property type="match status" value="1"/>
</dbReference>
<evidence type="ECO:0000256" key="4">
    <source>
        <dbReference type="ARBA" id="ARBA00013229"/>
    </source>
</evidence>
<evidence type="ECO:0000256" key="2">
    <source>
        <dbReference type="ARBA" id="ARBA00005184"/>
    </source>
</evidence>
<keyword evidence="5" id="KW-0964">Secreted</keyword>
<comment type="pathway">
    <text evidence="2 10">Glycan metabolism; pectin degradation; 2-dehydro-3-deoxy-D-gluconate from pectin: step 1/5.</text>
</comment>
<protein>
    <recommendedName>
        <fullName evidence="4 10">Pectinesterase</fullName>
        <ecNumber evidence="4 10">3.1.1.11</ecNumber>
    </recommendedName>
</protein>
<gene>
    <name evidence="12" type="ORF">CASFOL_018687</name>
</gene>
<dbReference type="InterPro" id="IPR033131">
    <property type="entry name" value="Pectinesterase_Asp_AS"/>
</dbReference>
<evidence type="ECO:0000256" key="9">
    <source>
        <dbReference type="PROSITE-ProRule" id="PRU10040"/>
    </source>
</evidence>
<comment type="subcellular location">
    <subcellularLocation>
        <location evidence="1">Secreted</location>
    </subcellularLocation>
</comment>
<name>A0ABD3D8D4_9LAMI</name>
<dbReference type="PROSITE" id="PS00503">
    <property type="entry name" value="PECTINESTERASE_2"/>
    <property type="match status" value="1"/>
</dbReference>
<feature type="domain" description="Pectinesterase catalytic" evidence="11">
    <location>
        <begin position="63"/>
        <end position="341"/>
    </location>
</feature>
<evidence type="ECO:0000256" key="3">
    <source>
        <dbReference type="ARBA" id="ARBA00008891"/>
    </source>
</evidence>
<dbReference type="InterPro" id="IPR012334">
    <property type="entry name" value="Pectin_lyas_fold"/>
</dbReference>
<comment type="catalytic activity">
    <reaction evidence="8 10">
        <text>[(1-&gt;4)-alpha-D-galacturonosyl methyl ester](n) + n H2O = [(1-&gt;4)-alpha-D-galacturonosyl](n) + n methanol + n H(+)</text>
        <dbReference type="Rhea" id="RHEA:22380"/>
        <dbReference type="Rhea" id="RHEA-COMP:14570"/>
        <dbReference type="Rhea" id="RHEA-COMP:14573"/>
        <dbReference type="ChEBI" id="CHEBI:15377"/>
        <dbReference type="ChEBI" id="CHEBI:15378"/>
        <dbReference type="ChEBI" id="CHEBI:17790"/>
        <dbReference type="ChEBI" id="CHEBI:140522"/>
        <dbReference type="ChEBI" id="CHEBI:140523"/>
        <dbReference type="EC" id="3.1.1.11"/>
    </reaction>
</comment>
<dbReference type="Pfam" id="PF01095">
    <property type="entry name" value="Pectinesterase"/>
    <property type="match status" value="1"/>
</dbReference>
<evidence type="ECO:0000313" key="12">
    <source>
        <dbReference type="EMBL" id="KAL3637519.1"/>
    </source>
</evidence>
<dbReference type="InterPro" id="IPR000070">
    <property type="entry name" value="Pectinesterase_cat"/>
</dbReference>
<keyword evidence="7 10" id="KW-0063">Aspartyl esterase</keyword>
<dbReference type="Proteomes" id="UP001632038">
    <property type="component" value="Unassembled WGS sequence"/>
</dbReference>
<dbReference type="PANTHER" id="PTHR31321">
    <property type="entry name" value="ACYL-COA THIOESTER HYDROLASE YBHC-RELATED"/>
    <property type="match status" value="1"/>
</dbReference>
<organism evidence="12 13">
    <name type="scientific">Castilleja foliolosa</name>
    <dbReference type="NCBI Taxonomy" id="1961234"/>
    <lineage>
        <taxon>Eukaryota</taxon>
        <taxon>Viridiplantae</taxon>
        <taxon>Streptophyta</taxon>
        <taxon>Embryophyta</taxon>
        <taxon>Tracheophyta</taxon>
        <taxon>Spermatophyta</taxon>
        <taxon>Magnoliopsida</taxon>
        <taxon>eudicotyledons</taxon>
        <taxon>Gunneridae</taxon>
        <taxon>Pentapetalae</taxon>
        <taxon>asterids</taxon>
        <taxon>lamiids</taxon>
        <taxon>Lamiales</taxon>
        <taxon>Orobanchaceae</taxon>
        <taxon>Pedicularideae</taxon>
        <taxon>Castillejinae</taxon>
        <taxon>Castilleja</taxon>
    </lineage>
</organism>
<reference evidence="13" key="1">
    <citation type="journal article" date="2024" name="IScience">
        <title>Strigolactones Initiate the Formation of Haustorium-like Structures in Castilleja.</title>
        <authorList>
            <person name="Buerger M."/>
            <person name="Peterson D."/>
            <person name="Chory J."/>
        </authorList>
    </citation>
    <scope>NUCLEOTIDE SEQUENCE [LARGE SCALE GENOMIC DNA]</scope>
</reference>
<dbReference type="PANTHER" id="PTHR31321:SF31">
    <property type="entry name" value="PECTINESTERASE QRT1"/>
    <property type="match status" value="1"/>
</dbReference>
<dbReference type="GO" id="GO:0045490">
    <property type="term" value="P:pectin catabolic process"/>
    <property type="evidence" value="ECO:0007669"/>
    <property type="project" value="UniProtKB-UniRule"/>
</dbReference>
<sequence length="347" mass="38347">MKFSVLFIFLSLLLVESFAEADVMLAQPADDSQYYITWNDLTLSSGSRFRLRDGGANDRKRVIVVDKNGGGDSLTVQGAVDMVPENNADRVKIHILPGVYSEKVRVPASKTFISFIGDENQASAAIITGQDKVSNTETENSATVVVQSDYFCAAWITFQNSAVGAQAVALRISGDKSVFYEARFLGSQDTLLDEYGTHYFFRCFIQGTVDFIFGFARSLYKESTISVLPGSNAIAAHGRGSANDNTGYSFVNCTVTGNGPVYLGRAWGDYSRVIYSYSEFDVDIYPEGWSDFGYTTKDNKVVFGEYKCRGRGANRSGRVSYSKELSDSEAKTYLDESFINGELWLRI</sequence>
<evidence type="ECO:0000256" key="10">
    <source>
        <dbReference type="RuleBase" id="RU000589"/>
    </source>
</evidence>
<evidence type="ECO:0000256" key="5">
    <source>
        <dbReference type="ARBA" id="ARBA00022525"/>
    </source>
</evidence>